<keyword evidence="2" id="KW-1185">Reference proteome</keyword>
<accession>D7U7D3</accession>
<proteinExistence type="predicted"/>
<organism evidence="1 2">
    <name type="scientific">Vitis vinifera</name>
    <name type="common">Grape</name>
    <dbReference type="NCBI Taxonomy" id="29760"/>
    <lineage>
        <taxon>Eukaryota</taxon>
        <taxon>Viridiplantae</taxon>
        <taxon>Streptophyta</taxon>
        <taxon>Embryophyta</taxon>
        <taxon>Tracheophyta</taxon>
        <taxon>Spermatophyta</taxon>
        <taxon>Magnoliopsida</taxon>
        <taxon>eudicotyledons</taxon>
        <taxon>Gunneridae</taxon>
        <taxon>Pentapetalae</taxon>
        <taxon>rosids</taxon>
        <taxon>Vitales</taxon>
        <taxon>Vitaceae</taxon>
        <taxon>Viteae</taxon>
        <taxon>Vitis</taxon>
    </lineage>
</organism>
<dbReference type="Proteomes" id="UP000009183">
    <property type="component" value="Chromosome 16"/>
</dbReference>
<evidence type="ECO:0000313" key="1">
    <source>
        <dbReference type="EMBL" id="CBI38647.3"/>
    </source>
</evidence>
<name>D7U7D3_VITVI</name>
<dbReference type="HOGENOM" id="CLU_2578740_0_0_1"/>
<reference evidence="2" key="1">
    <citation type="journal article" date="2007" name="Nature">
        <title>The grapevine genome sequence suggests ancestral hexaploidization in major angiosperm phyla.</title>
        <authorList>
            <consortium name="The French-Italian Public Consortium for Grapevine Genome Characterization."/>
            <person name="Jaillon O."/>
            <person name="Aury J.-M."/>
            <person name="Noel B."/>
            <person name="Policriti A."/>
            <person name="Clepet C."/>
            <person name="Casagrande A."/>
            <person name="Choisne N."/>
            <person name="Aubourg S."/>
            <person name="Vitulo N."/>
            <person name="Jubin C."/>
            <person name="Vezzi A."/>
            <person name="Legeai F."/>
            <person name="Hugueney P."/>
            <person name="Dasilva C."/>
            <person name="Horner D."/>
            <person name="Mica E."/>
            <person name="Jublot D."/>
            <person name="Poulain J."/>
            <person name="Bruyere C."/>
            <person name="Billault A."/>
            <person name="Segurens B."/>
            <person name="Gouyvenoux M."/>
            <person name="Ugarte E."/>
            <person name="Cattonaro F."/>
            <person name="Anthouard V."/>
            <person name="Vico V."/>
            <person name="Del Fabbro C."/>
            <person name="Alaux M."/>
            <person name="Di Gaspero G."/>
            <person name="Dumas V."/>
            <person name="Felice N."/>
            <person name="Paillard S."/>
            <person name="Juman I."/>
            <person name="Moroldo M."/>
            <person name="Scalabrin S."/>
            <person name="Canaguier A."/>
            <person name="Le Clainche I."/>
            <person name="Malacrida G."/>
            <person name="Durand E."/>
            <person name="Pesole G."/>
            <person name="Laucou V."/>
            <person name="Chatelet P."/>
            <person name="Merdinoglu D."/>
            <person name="Delledonne M."/>
            <person name="Pezzotti M."/>
            <person name="Lecharny A."/>
            <person name="Scarpelli C."/>
            <person name="Artiguenave F."/>
            <person name="Pe M.E."/>
            <person name="Valle G."/>
            <person name="Morgante M."/>
            <person name="Caboche M."/>
            <person name="Adam-Blondon A.-F."/>
            <person name="Weissenbach J."/>
            <person name="Quetier F."/>
            <person name="Wincker P."/>
        </authorList>
    </citation>
    <scope>NUCLEOTIDE SEQUENCE [LARGE SCALE GENOMIC DNA]</scope>
    <source>
        <strain evidence="2">cv. Pinot noir / PN40024</strain>
    </source>
</reference>
<dbReference type="EMBL" id="FN596738">
    <property type="protein sequence ID" value="CBI38647.3"/>
    <property type="molecule type" value="Genomic_DNA"/>
</dbReference>
<dbReference type="InParanoid" id="D7U7D3"/>
<dbReference type="PaxDb" id="29760-VIT_16s0013g01770.t01"/>
<dbReference type="AlphaFoldDB" id="D7U7D3"/>
<sequence>MEVLPWRGKLLFGNSRLFHPKPFSSLSYLQVLLHPGTDFVASSYSHLANQRMDRSDPQGDHGHSWWRSGTDRNTRLIYFGR</sequence>
<evidence type="ECO:0000313" key="2">
    <source>
        <dbReference type="Proteomes" id="UP000009183"/>
    </source>
</evidence>
<gene>
    <name evidence="1" type="ordered locus">VIT_16s0013g01770</name>
</gene>
<protein>
    <submittedName>
        <fullName evidence="1">Uncharacterized protein</fullName>
    </submittedName>
</protein>